<dbReference type="AlphaFoldDB" id="A0A173SVP0"/>
<dbReference type="PaxDb" id="166486-ERS852572_01192"/>
<name>A0A173SVP0_9FIRM</name>
<accession>A0A173SVP0</accession>
<dbReference type="EMBL" id="CYXZ01000008">
    <property type="protein sequence ID" value="CUM94483.1"/>
    <property type="molecule type" value="Genomic_DNA"/>
</dbReference>
<dbReference type="OrthoDB" id="9897280at2"/>
<proteinExistence type="predicted"/>
<gene>
    <name evidence="1" type="ORF">ERS852572_01192</name>
</gene>
<dbReference type="RefSeq" id="WP_022111728.1">
    <property type="nucleotide sequence ID" value="NZ_CABIYH010000008.1"/>
</dbReference>
<organism evidence="1 2">
    <name type="scientific">Roseburia intestinalis</name>
    <dbReference type="NCBI Taxonomy" id="166486"/>
    <lineage>
        <taxon>Bacteria</taxon>
        <taxon>Bacillati</taxon>
        <taxon>Bacillota</taxon>
        <taxon>Clostridia</taxon>
        <taxon>Lachnospirales</taxon>
        <taxon>Lachnospiraceae</taxon>
        <taxon>Roseburia</taxon>
    </lineage>
</organism>
<protein>
    <submittedName>
        <fullName evidence="1">Uncharacterized protein</fullName>
    </submittedName>
</protein>
<sequence>MDRDNKREITISISESIYEELQNAAKQLSGWEREQLQGTEREISDSWEPEDVVTAAVITWLSERRE</sequence>
<dbReference type="Proteomes" id="UP000095350">
    <property type="component" value="Unassembled WGS sequence"/>
</dbReference>
<evidence type="ECO:0000313" key="2">
    <source>
        <dbReference type="Proteomes" id="UP000095350"/>
    </source>
</evidence>
<reference evidence="1 2" key="1">
    <citation type="submission" date="2015-09" db="EMBL/GenBank/DDBJ databases">
        <authorList>
            <consortium name="Pathogen Informatics"/>
        </authorList>
    </citation>
    <scope>NUCLEOTIDE SEQUENCE [LARGE SCALE GENOMIC DNA]</scope>
    <source>
        <strain evidence="1 2">2789STDY5834960</strain>
    </source>
</reference>
<evidence type="ECO:0000313" key="1">
    <source>
        <dbReference type="EMBL" id="CUM94483.1"/>
    </source>
</evidence>
<dbReference type="STRING" id="166486.ERS852572_01192"/>